<accession>A0A087HJR3</accession>
<dbReference type="Proteomes" id="UP000029120">
    <property type="component" value="Chromosome 2"/>
</dbReference>
<name>A0A087HJR3_ARAAL</name>
<evidence type="ECO:0000313" key="1">
    <source>
        <dbReference type="EMBL" id="KFK42365.1"/>
    </source>
</evidence>
<gene>
    <name evidence="1" type="ordered locus">AALP_Aa2g246000</name>
</gene>
<organism evidence="1 2">
    <name type="scientific">Arabis alpina</name>
    <name type="common">Alpine rock-cress</name>
    <dbReference type="NCBI Taxonomy" id="50452"/>
    <lineage>
        <taxon>Eukaryota</taxon>
        <taxon>Viridiplantae</taxon>
        <taxon>Streptophyta</taxon>
        <taxon>Embryophyta</taxon>
        <taxon>Tracheophyta</taxon>
        <taxon>Spermatophyta</taxon>
        <taxon>Magnoliopsida</taxon>
        <taxon>eudicotyledons</taxon>
        <taxon>Gunneridae</taxon>
        <taxon>Pentapetalae</taxon>
        <taxon>rosids</taxon>
        <taxon>malvids</taxon>
        <taxon>Brassicales</taxon>
        <taxon>Brassicaceae</taxon>
        <taxon>Arabideae</taxon>
        <taxon>Arabis</taxon>
    </lineage>
</organism>
<sequence length="60" mass="6874">MAILEWKHEDKPTLASISSVSRLFKLVSSPSSPLVPMIYETELPVADYEHCFGFYLMVRL</sequence>
<proteinExistence type="predicted"/>
<dbReference type="AlphaFoldDB" id="A0A087HJR3"/>
<dbReference type="EMBL" id="CM002870">
    <property type="protein sequence ID" value="KFK42365.1"/>
    <property type="molecule type" value="Genomic_DNA"/>
</dbReference>
<keyword evidence="2" id="KW-1185">Reference proteome</keyword>
<evidence type="ECO:0000313" key="2">
    <source>
        <dbReference type="Proteomes" id="UP000029120"/>
    </source>
</evidence>
<reference evidence="2" key="1">
    <citation type="journal article" date="2015" name="Nat. Plants">
        <title>Genome expansion of Arabis alpina linked with retrotransposition and reduced symmetric DNA methylation.</title>
        <authorList>
            <person name="Willing E.M."/>
            <person name="Rawat V."/>
            <person name="Mandakova T."/>
            <person name="Maumus F."/>
            <person name="James G.V."/>
            <person name="Nordstroem K.J."/>
            <person name="Becker C."/>
            <person name="Warthmann N."/>
            <person name="Chica C."/>
            <person name="Szarzynska B."/>
            <person name="Zytnicki M."/>
            <person name="Albani M.C."/>
            <person name="Kiefer C."/>
            <person name="Bergonzi S."/>
            <person name="Castaings L."/>
            <person name="Mateos J.L."/>
            <person name="Berns M.C."/>
            <person name="Bujdoso N."/>
            <person name="Piofczyk T."/>
            <person name="de Lorenzo L."/>
            <person name="Barrero-Sicilia C."/>
            <person name="Mateos I."/>
            <person name="Piednoel M."/>
            <person name="Hagmann J."/>
            <person name="Chen-Min-Tao R."/>
            <person name="Iglesias-Fernandez R."/>
            <person name="Schuster S.C."/>
            <person name="Alonso-Blanco C."/>
            <person name="Roudier F."/>
            <person name="Carbonero P."/>
            <person name="Paz-Ares J."/>
            <person name="Davis S.J."/>
            <person name="Pecinka A."/>
            <person name="Quesneville H."/>
            <person name="Colot V."/>
            <person name="Lysak M.A."/>
            <person name="Weigel D."/>
            <person name="Coupland G."/>
            <person name="Schneeberger K."/>
        </authorList>
    </citation>
    <scope>NUCLEOTIDE SEQUENCE [LARGE SCALE GENOMIC DNA]</scope>
    <source>
        <strain evidence="2">cv. Pajares</strain>
    </source>
</reference>
<protein>
    <submittedName>
        <fullName evidence="1">Uncharacterized protein</fullName>
    </submittedName>
</protein>
<dbReference type="Gramene" id="KFK42365">
    <property type="protein sequence ID" value="KFK42365"/>
    <property type="gene ID" value="AALP_AA2G246000"/>
</dbReference>